<protein>
    <submittedName>
        <fullName evidence="1">Ankyrin repeat domain containing protein</fullName>
    </submittedName>
</protein>
<keyword evidence="2" id="KW-1185">Reference proteome</keyword>
<evidence type="ECO:0000313" key="2">
    <source>
        <dbReference type="Proteomes" id="UP000204584"/>
    </source>
</evidence>
<dbReference type="Gene3D" id="1.25.40.20">
    <property type="entry name" value="Ankyrin repeat-containing domain"/>
    <property type="match status" value="2"/>
</dbReference>
<dbReference type="InterPro" id="IPR036770">
    <property type="entry name" value="Ankyrin_rpt-contain_sf"/>
</dbReference>
<dbReference type="RefSeq" id="YP_008438903.1">
    <property type="nucleotide sequence ID" value="NC_022098.1"/>
</dbReference>
<accession>S4VZM0</accession>
<reference evidence="1 2" key="1">
    <citation type="journal article" date="2013" name="Science">
        <title>Pandoraviruses: amoeba viruses with genomes up to 2.5 Mb reaching that of parasitic eukaryotes.</title>
        <authorList>
            <person name="Philippe N."/>
            <person name="Legendre M."/>
            <person name="Doutre G."/>
            <person name="Coute Y."/>
            <person name="Poirot O."/>
            <person name="Lescot M."/>
            <person name="Arslan D."/>
            <person name="Seltzer V."/>
            <person name="Bertaux L."/>
            <person name="Bruley C."/>
            <person name="Garin J."/>
            <person name="Claverie J.M."/>
            <person name="Abergel C."/>
        </authorList>
    </citation>
    <scope>NUCLEOTIDE SEQUENCE [LARGE SCALE GENOMIC DNA]</scope>
</reference>
<name>S4VZM0_9VIRU</name>
<organism evidence="1 2">
    <name type="scientific">Pandoravirus salinus</name>
    <dbReference type="NCBI Taxonomy" id="1349410"/>
    <lineage>
        <taxon>Viruses</taxon>
        <taxon>Pandoravirus</taxon>
    </lineage>
</organism>
<evidence type="ECO:0000313" key="1">
    <source>
        <dbReference type="EMBL" id="AGO85823.1"/>
    </source>
</evidence>
<dbReference type="SUPFAM" id="SSF81383">
    <property type="entry name" value="F-box domain"/>
    <property type="match status" value="1"/>
</dbReference>
<dbReference type="PANTHER" id="PTHR46586:SF3">
    <property type="entry name" value="ANKYRIN REPEAT-CONTAINING PROTEIN"/>
    <property type="match status" value="1"/>
</dbReference>
<dbReference type="InterPro" id="IPR052050">
    <property type="entry name" value="SecEffector_AnkRepeat"/>
</dbReference>
<gene>
    <name evidence="1" type="ORF">psal_cds_1398</name>
</gene>
<dbReference type="EMBL" id="KC977571">
    <property type="protein sequence ID" value="AGO85823.1"/>
    <property type="molecule type" value="Genomic_DNA"/>
</dbReference>
<dbReference type="Proteomes" id="UP000204584">
    <property type="component" value="Segment"/>
</dbReference>
<dbReference type="KEGG" id="vg:16607610"/>
<sequence length="702" mass="76551">MRRRRVDMASLPPEVIAAVVSWLGPRDHASAVLASRRFGVLTIEERGRLHFARFAPKALARMGSLDGLCYWHGVDPWRIDIHCLRAAAKGGHRALVEWILDRSIGGGCPTEALCAAAKGGQVDLMRWLVDEREAVILKETLANAISSKRIDAVCIVLDRAYEIDHRQAAESGICCDDDGDDCDDDDNNGDDDDNDDNDDILDRVDTLVCRDNGGGASKDHSACGRDWDNRAMRMAARTDNVDIMELVYARCYGRDPEVLCRPLRAAAASGATAAVKWILARCDDREAADDAFEAAFNLSKRDCAVAILARWSDIIDTAHISRYSVSRYGGVTVPVLDAALAVSTGARPSPWPLSTVDAFDDPDRAYDALLVHRLSEEEFRNPTGHMLWSLLSDAPCDDVFCWVVDNSGQPPATHVVRSMAHKGMIGRLAYCRQRGLLTPAHVVEAMAGAAAAGRIDVLAYVWSSLAEDLGAADAIRANVQKVADAAAKSGDWGVVDWLRQHVDQSAHCTAAAFSVAANEGHATFLRRLYAVGADRCLHPCDTPCGPAPSDRNSFLYRAAPTPCGLYDVNDLWRHVARGGHYDVVQVLRKHGALDGVCLQGDAALCGHVAICAIDVAVNGPYKRDSMIQYAVQARDRACLSFALANGSTWEPWGPWSVHPFYAAAKKGSRTIMDLLRRHEAQIECCFPCHGDDEESDYDSESD</sequence>
<proteinExistence type="predicted"/>
<dbReference type="SUPFAM" id="SSF48403">
    <property type="entry name" value="Ankyrin repeat"/>
    <property type="match status" value="2"/>
</dbReference>
<dbReference type="InterPro" id="IPR036047">
    <property type="entry name" value="F-box-like_dom_sf"/>
</dbReference>
<dbReference type="GeneID" id="16607610"/>
<dbReference type="PANTHER" id="PTHR46586">
    <property type="entry name" value="ANKYRIN REPEAT-CONTAINING PROTEIN"/>
    <property type="match status" value="1"/>
</dbReference>